<dbReference type="InterPro" id="IPR050515">
    <property type="entry name" value="Beta-lactam/transpept"/>
</dbReference>
<dbReference type="Proteomes" id="UP000034022">
    <property type="component" value="Unassembled WGS sequence"/>
</dbReference>
<dbReference type="SUPFAM" id="SSF56601">
    <property type="entry name" value="beta-lactamase/transpeptidase-like"/>
    <property type="match status" value="1"/>
</dbReference>
<feature type="domain" description="Penicillin-binding protein dimerisation" evidence="5">
    <location>
        <begin position="61"/>
        <end position="268"/>
    </location>
</feature>
<dbReference type="SUPFAM" id="SSF56519">
    <property type="entry name" value="Penicillin binding protein dimerisation domain"/>
    <property type="match status" value="1"/>
</dbReference>
<organism evidence="6 7">
    <name type="scientific">Candidatus Falkowbacteria bacterium GW2011_GWE1_38_31</name>
    <dbReference type="NCBI Taxonomy" id="1618638"/>
    <lineage>
        <taxon>Bacteria</taxon>
        <taxon>Candidatus Falkowiibacteriota</taxon>
    </lineage>
</organism>
<dbReference type="GO" id="GO:0005886">
    <property type="term" value="C:plasma membrane"/>
    <property type="evidence" value="ECO:0007669"/>
    <property type="project" value="TreeGrafter"/>
</dbReference>
<dbReference type="Pfam" id="PF00905">
    <property type="entry name" value="Transpeptidase"/>
    <property type="match status" value="1"/>
</dbReference>
<keyword evidence="3" id="KW-1133">Transmembrane helix</keyword>
<dbReference type="Gene3D" id="3.40.710.10">
    <property type="entry name" value="DD-peptidase/beta-lactamase superfamily"/>
    <property type="match status" value="1"/>
</dbReference>
<dbReference type="EMBL" id="LBUU01000012">
    <property type="protein sequence ID" value="KKQ69602.1"/>
    <property type="molecule type" value="Genomic_DNA"/>
</dbReference>
<dbReference type="InterPro" id="IPR001460">
    <property type="entry name" value="PCN-bd_Tpept"/>
</dbReference>
<evidence type="ECO:0000313" key="6">
    <source>
        <dbReference type="EMBL" id="KKQ69602.1"/>
    </source>
</evidence>
<keyword evidence="3" id="KW-0812">Transmembrane</keyword>
<dbReference type="PANTHER" id="PTHR30627">
    <property type="entry name" value="PEPTIDOGLYCAN D,D-TRANSPEPTIDASE"/>
    <property type="match status" value="1"/>
</dbReference>
<dbReference type="InterPro" id="IPR036138">
    <property type="entry name" value="PBP_dimer_sf"/>
</dbReference>
<dbReference type="AlphaFoldDB" id="A0A0G0JSJ8"/>
<accession>A0A0G0JSJ8</accession>
<feature type="transmembrane region" description="Helical" evidence="3">
    <location>
        <begin position="20"/>
        <end position="37"/>
    </location>
</feature>
<protein>
    <submittedName>
        <fullName evidence="6">Peptidoglycan glycosyltransferase</fullName>
    </submittedName>
</protein>
<reference evidence="6 7" key="1">
    <citation type="journal article" date="2015" name="Nature">
        <title>rRNA introns, odd ribosomes, and small enigmatic genomes across a large radiation of phyla.</title>
        <authorList>
            <person name="Brown C.T."/>
            <person name="Hug L.A."/>
            <person name="Thomas B.C."/>
            <person name="Sharon I."/>
            <person name="Castelle C.J."/>
            <person name="Singh A."/>
            <person name="Wilkins M.J."/>
            <person name="Williams K.H."/>
            <person name="Banfield J.F."/>
        </authorList>
    </citation>
    <scope>NUCLEOTIDE SEQUENCE [LARGE SCALE GENOMIC DNA]</scope>
</reference>
<gene>
    <name evidence="6" type="ORF">US91_C0012G0016</name>
</gene>
<evidence type="ECO:0000259" key="4">
    <source>
        <dbReference type="Pfam" id="PF00905"/>
    </source>
</evidence>
<feature type="domain" description="Penicillin-binding protein transpeptidase" evidence="4">
    <location>
        <begin position="314"/>
        <end position="628"/>
    </location>
</feature>
<keyword evidence="6" id="KW-0808">Transferase</keyword>
<dbReference type="Pfam" id="PF03717">
    <property type="entry name" value="PBP_dimer"/>
    <property type="match status" value="1"/>
</dbReference>
<comment type="subcellular location">
    <subcellularLocation>
        <location evidence="1">Membrane</location>
    </subcellularLocation>
</comment>
<evidence type="ECO:0000256" key="3">
    <source>
        <dbReference type="SAM" id="Phobius"/>
    </source>
</evidence>
<dbReference type="InterPro" id="IPR012338">
    <property type="entry name" value="Beta-lactam/transpept-like"/>
</dbReference>
<keyword evidence="2 3" id="KW-0472">Membrane</keyword>
<name>A0A0G0JSJ8_9BACT</name>
<dbReference type="Gene3D" id="3.30.450.330">
    <property type="match status" value="1"/>
</dbReference>
<dbReference type="GO" id="GO:0008658">
    <property type="term" value="F:penicillin binding"/>
    <property type="evidence" value="ECO:0007669"/>
    <property type="project" value="InterPro"/>
</dbReference>
<evidence type="ECO:0000313" key="7">
    <source>
        <dbReference type="Proteomes" id="UP000034022"/>
    </source>
</evidence>
<dbReference type="PANTHER" id="PTHR30627:SF1">
    <property type="entry name" value="PEPTIDOGLYCAN D,D-TRANSPEPTIDASE FTSI"/>
    <property type="match status" value="1"/>
</dbReference>
<dbReference type="Gene3D" id="3.90.1310.10">
    <property type="entry name" value="Penicillin-binding protein 2a (Domain 2)"/>
    <property type="match status" value="1"/>
</dbReference>
<evidence type="ECO:0000259" key="5">
    <source>
        <dbReference type="Pfam" id="PF03717"/>
    </source>
</evidence>
<evidence type="ECO:0000256" key="1">
    <source>
        <dbReference type="ARBA" id="ARBA00004370"/>
    </source>
</evidence>
<dbReference type="PATRIC" id="fig|1618638.3.peg.1176"/>
<evidence type="ECO:0000256" key="2">
    <source>
        <dbReference type="ARBA" id="ARBA00023136"/>
    </source>
</evidence>
<proteinExistence type="predicted"/>
<dbReference type="GO" id="GO:0016740">
    <property type="term" value="F:transferase activity"/>
    <property type="evidence" value="ECO:0007669"/>
    <property type="project" value="UniProtKB-KW"/>
</dbReference>
<dbReference type="GO" id="GO:0071555">
    <property type="term" value="P:cell wall organization"/>
    <property type="evidence" value="ECO:0007669"/>
    <property type="project" value="TreeGrafter"/>
</dbReference>
<comment type="caution">
    <text evidence="6">The sequence shown here is derived from an EMBL/GenBank/DDBJ whole genome shotgun (WGS) entry which is preliminary data.</text>
</comment>
<sequence>MIRNKNKNSSKENSNRLNFILAVVFLLCILVVIRLFILQVSNHDLYIALASDQHQVYNKLEPKRGQIFFQDIDNTQGGYYPVATNKDFALVYAVPQKIEDPAAVAESLYKIFDEEKIIKEVEDLLASDEFFKQASTTDEINSEKSFADDKSEEFYKIKKEAEIELRKKMVIEGYIAKLSKKHDPYEPLKSKVDEDVLKRLMDLNIVGIDYILENFRFYPEKNIGSQILGFVSDNREDRHGQYGLEGFFDDELTGSFGSIKAERAAKGGLIIVKEREYNQPVSGSDLVLTINRSIQFTACGKLREAVLRHGADGGSVVIMDPKTGAIIAMCSYPDYDPNEYKSVDNIDVYNNPAIFYQWEPGSIFKAITMASSLDQGKISPETTYVDNGFVMIEGWPKPIRNSDFETKGGHGVVNMVTVLEESLNTGVIFAMQKIGAEKFAEYVKNFGFGEKTGIELETESGGRIGMLEAKNIRPIEAATATFGQGITVTPLQMINAFAAIANGGILMQPYLVKEIRKENGEKTVTQSREIRRVISARTAALVSGMLVKVVDKGHGKRAGVDGYYIAGKTGTAQVPKKGGGYEENAHIGSFAGFGPVDDPVFAMLVKIDNPRDVEWAESSAAPLFGEIADFILNYYQVPKER</sequence>
<dbReference type="InterPro" id="IPR005311">
    <property type="entry name" value="PBP_dimer"/>
</dbReference>